<comment type="caution">
    <text evidence="1">The sequence shown here is derived from an EMBL/GenBank/DDBJ whole genome shotgun (WGS) entry which is preliminary data.</text>
</comment>
<name>A0AC61R8H3_9FIRM</name>
<organism evidence="1 2">
    <name type="scientific">Dubosiella muris</name>
    <dbReference type="NCBI Taxonomy" id="3038133"/>
    <lineage>
        <taxon>Bacteria</taxon>
        <taxon>Bacillati</taxon>
        <taxon>Bacillota</taxon>
        <taxon>Erysipelotrichia</taxon>
        <taxon>Erysipelotrichales</taxon>
        <taxon>Erysipelotrichaceae</taxon>
        <taxon>Dubosiella</taxon>
    </lineage>
</organism>
<proteinExistence type="predicted"/>
<dbReference type="EMBL" id="SRYG01000007">
    <property type="protein sequence ID" value="TGY66311.1"/>
    <property type="molecule type" value="Genomic_DNA"/>
</dbReference>
<evidence type="ECO:0000313" key="2">
    <source>
        <dbReference type="Proteomes" id="UP000308836"/>
    </source>
</evidence>
<protein>
    <submittedName>
        <fullName evidence="1">rRNA pseudouridine synthase</fullName>
    </submittedName>
</protein>
<dbReference type="Proteomes" id="UP000308836">
    <property type="component" value="Unassembled WGS sequence"/>
</dbReference>
<accession>A0AC61R8H3</accession>
<gene>
    <name evidence="1" type="ORF">E5336_04410</name>
</gene>
<reference evidence="1" key="1">
    <citation type="submission" date="2019-04" db="EMBL/GenBank/DDBJ databases">
        <title>Microbes associate with the intestines of laboratory mice.</title>
        <authorList>
            <person name="Navarre W."/>
            <person name="Wong E."/>
            <person name="Huang K."/>
            <person name="Tropini C."/>
            <person name="Ng K."/>
            <person name="Yu B."/>
        </authorList>
    </citation>
    <scope>NUCLEOTIDE SEQUENCE</scope>
    <source>
        <strain evidence="1">NM09_H32</strain>
    </source>
</reference>
<evidence type="ECO:0000313" key="1">
    <source>
        <dbReference type="EMBL" id="TGY66311.1"/>
    </source>
</evidence>
<sequence length="244" mass="27797">MERLQKVIAQAGICSRRKAEELIQAGKVKVNGVIVKTLGVKVSGGDEVVVNGRPLTKEEKVYYVINKPKGTICSVRDEKDRQTVLDYLPKGIRIYPVGRLDYDTSGVLLVTNDGKFTNRMIHPKYHLPKTYIVNLQGMLSGEDIFRLKSGLKTKTEKYAPAKVSIKQKDYTRDRMIVELTIHEGKNHQVKNMMEALGHQVRRLHRSRFGTISDEGLRPGEYRRLKPYEIKQLTAMSDNEGDDKK</sequence>
<keyword evidence="2" id="KW-1185">Reference proteome</keyword>